<evidence type="ECO:0000256" key="14">
    <source>
        <dbReference type="SAM" id="Phobius"/>
    </source>
</evidence>
<dbReference type="SUPFAM" id="SSF55874">
    <property type="entry name" value="ATPase domain of HSP90 chaperone/DNA topoisomerase II/histidine kinase"/>
    <property type="match status" value="1"/>
</dbReference>
<proteinExistence type="predicted"/>
<feature type="domain" description="HAMP" evidence="15">
    <location>
        <begin position="315"/>
        <end position="367"/>
    </location>
</feature>
<keyword evidence="6" id="KW-0808">Transferase</keyword>
<dbReference type="PRINTS" id="PR00344">
    <property type="entry name" value="BCTRLSENSOR"/>
</dbReference>
<evidence type="ECO:0000313" key="17">
    <source>
        <dbReference type="Proteomes" id="UP000215509"/>
    </source>
</evidence>
<evidence type="ECO:0000256" key="11">
    <source>
        <dbReference type="ARBA" id="ARBA00022989"/>
    </source>
</evidence>
<dbReference type="PANTHER" id="PTHR34220:SF11">
    <property type="entry name" value="SENSOR PROTEIN KINASE HPTS"/>
    <property type="match status" value="1"/>
</dbReference>
<dbReference type="EC" id="2.7.13.3" evidence="3"/>
<dbReference type="GO" id="GO:0000155">
    <property type="term" value="F:phosphorelay sensor kinase activity"/>
    <property type="evidence" value="ECO:0007669"/>
    <property type="project" value="InterPro"/>
</dbReference>
<keyword evidence="5" id="KW-0597">Phosphoprotein</keyword>
<dbReference type="CDD" id="cd12912">
    <property type="entry name" value="PDC2_MCP_like"/>
    <property type="match status" value="1"/>
</dbReference>
<dbReference type="InterPro" id="IPR003594">
    <property type="entry name" value="HATPase_dom"/>
</dbReference>
<feature type="transmembrane region" description="Helical" evidence="14">
    <location>
        <begin position="9"/>
        <end position="29"/>
    </location>
</feature>
<sequence>MKPSLARTIFVYFASVIVISIAAVGFFSYQLSSVQLGEQSEEHLTEIVSNVVNQTDLYLRSYERAHLSLFTSSEVKDFLDSPPEGDYAYYQFTNDLKKHIIDPLFIKSPDIMTVYLIDYNNNWVYYANPALKLIEDPLPEVTLEELDRETDPNGSMTIINNRVFSESNNQRITLARKIHGQVFNEFKGILAIEIKSDDFSALWKGINLGQKGFFTIVDTQGRIVYHPDKKWIGAPISNALEAKLNQSESRSFTDDFFGDDRMFVSSKSAYSGWNLVASVPMNDIKRPISSIRYSSLLVGGVTVLFALLLSYRFGRHITKPIQILKNGMQQTEQGNWIKIPPLRTNNELDELIDRYNLMVMSLSELMDTLYRTELSKKDAELERQKAELQSLQLQINPHFLYNTFENIICYAVIKQSSEITEIVEAIAYMFRYSVQTHIEETAIVNELKHVLNYMTIMKHRVGREFELDVRIPPAFFLKKMARLTLQPLIENIFTHAFAEGIEEYHFIRLDAWIKDQDLVIVLEDNGVGIRPERLAYLRAQLHSNQLAESVRPGTRRSGGIGLMNVHRRIQLVFGEKYGLQIESTAGMGTRMILRIPDMGT</sequence>
<protein>
    <recommendedName>
        <fullName evidence="3">histidine kinase</fullName>
        <ecNumber evidence="3">2.7.13.3</ecNumber>
    </recommendedName>
</protein>
<comment type="catalytic activity">
    <reaction evidence="1">
        <text>ATP + protein L-histidine = ADP + protein N-phospho-L-histidine.</text>
        <dbReference type="EC" id="2.7.13.3"/>
    </reaction>
</comment>
<evidence type="ECO:0000256" key="13">
    <source>
        <dbReference type="ARBA" id="ARBA00023136"/>
    </source>
</evidence>
<dbReference type="Pfam" id="PF02743">
    <property type="entry name" value="dCache_1"/>
    <property type="match status" value="1"/>
</dbReference>
<evidence type="ECO:0000256" key="2">
    <source>
        <dbReference type="ARBA" id="ARBA00004651"/>
    </source>
</evidence>
<organism evidence="16 17">
    <name type="scientific">Paenibacillus rigui</name>
    <dbReference type="NCBI Taxonomy" id="554312"/>
    <lineage>
        <taxon>Bacteria</taxon>
        <taxon>Bacillati</taxon>
        <taxon>Bacillota</taxon>
        <taxon>Bacilli</taxon>
        <taxon>Bacillales</taxon>
        <taxon>Paenibacillaceae</taxon>
        <taxon>Paenibacillus</taxon>
    </lineage>
</organism>
<accession>A0A229UY75</accession>
<keyword evidence="17" id="KW-1185">Reference proteome</keyword>
<dbReference type="InterPro" id="IPR003660">
    <property type="entry name" value="HAMP_dom"/>
</dbReference>
<evidence type="ECO:0000256" key="10">
    <source>
        <dbReference type="ARBA" id="ARBA00022840"/>
    </source>
</evidence>
<keyword evidence="7 14" id="KW-0812">Transmembrane</keyword>
<keyword evidence="4" id="KW-1003">Cell membrane</keyword>
<evidence type="ECO:0000259" key="15">
    <source>
        <dbReference type="PROSITE" id="PS50885"/>
    </source>
</evidence>
<dbReference type="PANTHER" id="PTHR34220">
    <property type="entry name" value="SENSOR HISTIDINE KINASE YPDA"/>
    <property type="match status" value="1"/>
</dbReference>
<dbReference type="InterPro" id="IPR033479">
    <property type="entry name" value="dCache_1"/>
</dbReference>
<comment type="subcellular location">
    <subcellularLocation>
        <location evidence="2">Cell membrane</location>
        <topology evidence="2">Multi-pass membrane protein</topology>
    </subcellularLocation>
</comment>
<evidence type="ECO:0000313" key="16">
    <source>
        <dbReference type="EMBL" id="OXM88340.1"/>
    </source>
</evidence>
<evidence type="ECO:0000256" key="7">
    <source>
        <dbReference type="ARBA" id="ARBA00022692"/>
    </source>
</evidence>
<dbReference type="GO" id="GO:0005886">
    <property type="term" value="C:plasma membrane"/>
    <property type="evidence" value="ECO:0007669"/>
    <property type="project" value="UniProtKB-SubCell"/>
</dbReference>
<keyword evidence="9 16" id="KW-0418">Kinase</keyword>
<evidence type="ECO:0000256" key="6">
    <source>
        <dbReference type="ARBA" id="ARBA00022679"/>
    </source>
</evidence>
<dbReference type="Proteomes" id="UP000215509">
    <property type="component" value="Unassembled WGS sequence"/>
</dbReference>
<evidence type="ECO:0000256" key="9">
    <source>
        <dbReference type="ARBA" id="ARBA00022777"/>
    </source>
</evidence>
<dbReference type="GO" id="GO:0005524">
    <property type="term" value="F:ATP binding"/>
    <property type="evidence" value="ECO:0007669"/>
    <property type="project" value="UniProtKB-KW"/>
</dbReference>
<dbReference type="SUPFAM" id="SSF158472">
    <property type="entry name" value="HAMP domain-like"/>
    <property type="match status" value="1"/>
</dbReference>
<comment type="caution">
    <text evidence="16">The sequence shown here is derived from an EMBL/GenBank/DDBJ whole genome shotgun (WGS) entry which is preliminary data.</text>
</comment>
<evidence type="ECO:0000256" key="12">
    <source>
        <dbReference type="ARBA" id="ARBA00023012"/>
    </source>
</evidence>
<dbReference type="InterPro" id="IPR004358">
    <property type="entry name" value="Sig_transdc_His_kin-like_C"/>
</dbReference>
<dbReference type="Gene3D" id="6.10.340.10">
    <property type="match status" value="1"/>
</dbReference>
<dbReference type="Pfam" id="PF06580">
    <property type="entry name" value="His_kinase"/>
    <property type="match status" value="1"/>
</dbReference>
<dbReference type="CDD" id="cd06225">
    <property type="entry name" value="HAMP"/>
    <property type="match status" value="1"/>
</dbReference>
<evidence type="ECO:0000256" key="5">
    <source>
        <dbReference type="ARBA" id="ARBA00022553"/>
    </source>
</evidence>
<keyword evidence="12" id="KW-0902">Two-component regulatory system</keyword>
<evidence type="ECO:0000256" key="1">
    <source>
        <dbReference type="ARBA" id="ARBA00000085"/>
    </source>
</evidence>
<keyword evidence="13 14" id="KW-0472">Membrane</keyword>
<dbReference type="InterPro" id="IPR050640">
    <property type="entry name" value="Bact_2-comp_sensor_kinase"/>
</dbReference>
<evidence type="ECO:0000256" key="3">
    <source>
        <dbReference type="ARBA" id="ARBA00012438"/>
    </source>
</evidence>
<dbReference type="Pfam" id="PF02518">
    <property type="entry name" value="HATPase_c"/>
    <property type="match status" value="1"/>
</dbReference>
<dbReference type="InterPro" id="IPR010559">
    <property type="entry name" value="Sig_transdc_His_kin_internal"/>
</dbReference>
<dbReference type="EMBL" id="NMQW01000001">
    <property type="protein sequence ID" value="OXM88340.1"/>
    <property type="molecule type" value="Genomic_DNA"/>
</dbReference>
<reference evidence="16 17" key="1">
    <citation type="submission" date="2017-07" db="EMBL/GenBank/DDBJ databases">
        <title>Genome sequencing and assembly of Paenibacillus rigui.</title>
        <authorList>
            <person name="Mayilraj S."/>
        </authorList>
    </citation>
    <scope>NUCLEOTIDE SEQUENCE [LARGE SCALE GENOMIC DNA]</scope>
    <source>
        <strain evidence="16 17">JCM 16352</strain>
    </source>
</reference>
<name>A0A229UY75_9BACL</name>
<dbReference type="PROSITE" id="PS50885">
    <property type="entry name" value="HAMP"/>
    <property type="match status" value="1"/>
</dbReference>
<dbReference type="RefSeq" id="WP_094012840.1">
    <property type="nucleotide sequence ID" value="NZ_NMQW01000001.1"/>
</dbReference>
<dbReference type="Gene3D" id="3.30.450.20">
    <property type="entry name" value="PAS domain"/>
    <property type="match status" value="1"/>
</dbReference>
<evidence type="ECO:0000256" key="8">
    <source>
        <dbReference type="ARBA" id="ARBA00022741"/>
    </source>
</evidence>
<dbReference type="InterPro" id="IPR036890">
    <property type="entry name" value="HATPase_C_sf"/>
</dbReference>
<dbReference type="SMART" id="SM00304">
    <property type="entry name" value="HAMP"/>
    <property type="match status" value="1"/>
</dbReference>
<evidence type="ECO:0000256" key="4">
    <source>
        <dbReference type="ARBA" id="ARBA00022475"/>
    </source>
</evidence>
<dbReference type="AlphaFoldDB" id="A0A229UY75"/>
<keyword evidence="10" id="KW-0067">ATP-binding</keyword>
<dbReference type="Gene3D" id="3.30.565.10">
    <property type="entry name" value="Histidine kinase-like ATPase, C-terminal domain"/>
    <property type="match status" value="1"/>
</dbReference>
<keyword evidence="8" id="KW-0547">Nucleotide-binding</keyword>
<keyword evidence="11 14" id="KW-1133">Transmembrane helix</keyword>
<gene>
    <name evidence="16" type="ORF">CF651_00285</name>
</gene>
<dbReference type="OrthoDB" id="9776552at2"/>